<evidence type="ECO:0000256" key="2">
    <source>
        <dbReference type="ARBA" id="ARBA00022737"/>
    </source>
</evidence>
<dbReference type="InterPro" id="IPR011004">
    <property type="entry name" value="Trimer_LpxA-like_sf"/>
</dbReference>
<dbReference type="EMBL" id="JYIT01000065">
    <property type="protein sequence ID" value="KJL26324.1"/>
    <property type="molecule type" value="Genomic_DNA"/>
</dbReference>
<keyword evidence="7" id="KW-1185">Reference proteome</keyword>
<keyword evidence="2" id="KW-0677">Repeat</keyword>
<evidence type="ECO:0000256" key="4">
    <source>
        <dbReference type="PIRSR" id="PIRSR620019-2"/>
    </source>
</evidence>
<dbReference type="PANTHER" id="PTHR43300">
    <property type="entry name" value="ACETYLTRANSFERASE"/>
    <property type="match status" value="1"/>
</dbReference>
<feature type="domain" description="PglD N-terminal" evidence="5">
    <location>
        <begin position="5"/>
        <end position="91"/>
    </location>
</feature>
<dbReference type="InterPro" id="IPR041561">
    <property type="entry name" value="PglD_N"/>
</dbReference>
<feature type="site" description="Increases basicity of active site His" evidence="3">
    <location>
        <position position="147"/>
    </location>
</feature>
<keyword evidence="6" id="KW-0012">Acyltransferase</keyword>
<dbReference type="GO" id="GO:0016746">
    <property type="term" value="F:acyltransferase activity"/>
    <property type="evidence" value="ECO:0007669"/>
    <property type="project" value="UniProtKB-KW"/>
</dbReference>
<evidence type="ECO:0000313" key="7">
    <source>
        <dbReference type="Proteomes" id="UP000033448"/>
    </source>
</evidence>
<dbReference type="OrthoDB" id="708224at2"/>
<dbReference type="NCBIfam" id="TIGR03570">
    <property type="entry name" value="NeuD_NnaD"/>
    <property type="match status" value="1"/>
</dbReference>
<reference evidence="6 7" key="1">
    <citation type="submission" date="2015-02" db="EMBL/GenBank/DDBJ databases">
        <title>Draft genome sequences of ten Microbacterium spp. with emphasis on heavy metal contaminated environments.</title>
        <authorList>
            <person name="Corretto E."/>
        </authorList>
    </citation>
    <scope>NUCLEOTIDE SEQUENCE [LARGE SCALE GENOMIC DNA]</scope>
    <source>
        <strain evidence="6 7">DSM 23848</strain>
    </source>
</reference>
<name>A0A0F0L0X3_9MICO</name>
<accession>A0A0F0L0X3</accession>
<dbReference type="PROSITE" id="PS00101">
    <property type="entry name" value="HEXAPEP_TRANSFERASES"/>
    <property type="match status" value="1"/>
</dbReference>
<evidence type="ECO:0000256" key="1">
    <source>
        <dbReference type="ARBA" id="ARBA00022679"/>
    </source>
</evidence>
<comment type="caution">
    <text evidence="6">The sequence shown here is derived from an EMBL/GenBank/DDBJ whole genome shotgun (WGS) entry which is preliminary data.</text>
</comment>
<dbReference type="Gene3D" id="2.160.10.10">
    <property type="entry name" value="Hexapeptide repeat proteins"/>
    <property type="match status" value="1"/>
</dbReference>
<proteinExistence type="predicted"/>
<dbReference type="AlphaFoldDB" id="A0A0F0L0X3"/>
<dbReference type="Gene3D" id="3.40.50.20">
    <property type="match status" value="1"/>
</dbReference>
<evidence type="ECO:0000259" key="5">
    <source>
        <dbReference type="Pfam" id="PF17836"/>
    </source>
</evidence>
<dbReference type="EC" id="2.3.1.-" evidence="6"/>
<sequence length="220" mass="22715">MADGIIVIGAGGFGRETLDVIAAINALTRDPTWDILGVVDDGPAEIQIERLRDREIRLLGGIEANRELFEGTHYVIGIGSTAVRARIAEKVEAWGARPATVVHPSAVVGTRVVISAGSVVCGGVQISTNVRVGRHTHLNPAAVIGHDTVLDDFVSINPGAVISGEVAVGRAALVGAGATVLQGLTIGESAVVGAAACVTKDVDPKVVVIGVPAREMENRW</sequence>
<keyword evidence="1 6" id="KW-0808">Transferase</keyword>
<dbReference type="Proteomes" id="UP000033448">
    <property type="component" value="Unassembled WGS sequence"/>
</dbReference>
<dbReference type="InterPro" id="IPR018357">
    <property type="entry name" value="Hexapep_transf_CS"/>
</dbReference>
<dbReference type="CDD" id="cd03360">
    <property type="entry name" value="LbH_AT_putative"/>
    <property type="match status" value="1"/>
</dbReference>
<dbReference type="InterPro" id="IPR050179">
    <property type="entry name" value="Trans_hexapeptide_repeat"/>
</dbReference>
<evidence type="ECO:0000256" key="3">
    <source>
        <dbReference type="PIRSR" id="PIRSR620019-1"/>
    </source>
</evidence>
<dbReference type="InterPro" id="IPR020019">
    <property type="entry name" value="AcTrfase_PglD-like"/>
</dbReference>
<feature type="active site" description="Proton acceptor" evidence="3">
    <location>
        <position position="146"/>
    </location>
</feature>
<dbReference type="PANTHER" id="PTHR43300:SF7">
    <property type="entry name" value="UDP-N-ACETYLBACILLOSAMINE N-ACETYLTRANSFERASE"/>
    <property type="match status" value="1"/>
</dbReference>
<dbReference type="Pfam" id="PF17836">
    <property type="entry name" value="PglD_N"/>
    <property type="match status" value="1"/>
</dbReference>
<protein>
    <submittedName>
        <fullName evidence="6">Putative acetyltransferase EpsM</fullName>
        <ecNumber evidence="6">2.3.1.-</ecNumber>
    </submittedName>
</protein>
<dbReference type="SUPFAM" id="SSF51161">
    <property type="entry name" value="Trimeric LpxA-like enzymes"/>
    <property type="match status" value="1"/>
</dbReference>
<dbReference type="RefSeq" id="WP_045249807.1">
    <property type="nucleotide sequence ID" value="NZ_CP099706.1"/>
</dbReference>
<gene>
    <name evidence="6" type="primary">epsM</name>
    <name evidence="6" type="ORF">RL72_01040</name>
</gene>
<organism evidence="6 7">
    <name type="scientific">Microbacterium azadirachtae</name>
    <dbReference type="NCBI Taxonomy" id="582680"/>
    <lineage>
        <taxon>Bacteria</taxon>
        <taxon>Bacillati</taxon>
        <taxon>Actinomycetota</taxon>
        <taxon>Actinomycetes</taxon>
        <taxon>Micrococcales</taxon>
        <taxon>Microbacteriaceae</taxon>
        <taxon>Microbacterium</taxon>
    </lineage>
</organism>
<evidence type="ECO:0000313" key="6">
    <source>
        <dbReference type="EMBL" id="KJL26324.1"/>
    </source>
</evidence>
<dbReference type="PATRIC" id="fig|582680.7.peg.1078"/>
<feature type="binding site" evidence="4">
    <location>
        <position position="79"/>
    </location>
    <ligand>
        <name>substrate</name>
    </ligand>
</feature>